<dbReference type="GO" id="GO:0009424">
    <property type="term" value="C:bacterial-type flagellum hook"/>
    <property type="evidence" value="ECO:0007669"/>
    <property type="project" value="InterPro"/>
</dbReference>
<feature type="domain" description="Flagellar basal-body/hook protein C-terminal" evidence="8">
    <location>
        <begin position="628"/>
        <end position="669"/>
    </location>
</feature>
<comment type="subcellular location">
    <subcellularLocation>
        <location evidence="1">Bacterial flagellum</location>
    </subcellularLocation>
    <subcellularLocation>
        <location evidence="2">Secreted</location>
    </subcellularLocation>
</comment>
<evidence type="ECO:0000256" key="6">
    <source>
        <dbReference type="ARBA" id="ARBA00023143"/>
    </source>
</evidence>
<feature type="coiled-coil region" evidence="7">
    <location>
        <begin position="6"/>
        <end position="33"/>
    </location>
</feature>
<keyword evidence="10" id="KW-0282">Flagellum</keyword>
<dbReference type="EMBL" id="WODC01000002">
    <property type="protein sequence ID" value="MUM76777.1"/>
    <property type="molecule type" value="Genomic_DNA"/>
</dbReference>
<keyword evidence="6" id="KW-0975">Bacterial flagellum</keyword>
<dbReference type="InterPro" id="IPR010930">
    <property type="entry name" value="Flg_bb/hook_C_dom"/>
</dbReference>
<accession>A0A7K1KL82</accession>
<keyword evidence="11" id="KW-1185">Reference proteome</keyword>
<dbReference type="PANTHER" id="PTHR30033:SF1">
    <property type="entry name" value="FLAGELLAR HOOK-ASSOCIATED PROTEIN 1"/>
    <property type="match status" value="1"/>
</dbReference>
<organism evidence="10 11">
    <name type="scientific">Pseudodesulfovibrio alkaliphilus</name>
    <dbReference type="NCBI Taxonomy" id="2661613"/>
    <lineage>
        <taxon>Bacteria</taxon>
        <taxon>Pseudomonadati</taxon>
        <taxon>Thermodesulfobacteriota</taxon>
        <taxon>Desulfovibrionia</taxon>
        <taxon>Desulfovibrionales</taxon>
        <taxon>Desulfovibrionaceae</taxon>
    </lineage>
</organism>
<evidence type="ECO:0000313" key="10">
    <source>
        <dbReference type="EMBL" id="MUM76777.1"/>
    </source>
</evidence>
<feature type="domain" description="Flagellar hook-associated protein FlgK helical" evidence="9">
    <location>
        <begin position="93"/>
        <end position="249"/>
    </location>
</feature>
<dbReference type="Pfam" id="PF06429">
    <property type="entry name" value="Flg_bbr_C"/>
    <property type="match status" value="1"/>
</dbReference>
<protein>
    <recommendedName>
        <fullName evidence="4">Flagellar hook-associated protein 1</fullName>
    </recommendedName>
</protein>
<dbReference type="Pfam" id="PF22638">
    <property type="entry name" value="FlgK_D1"/>
    <property type="match status" value="1"/>
</dbReference>
<comment type="similarity">
    <text evidence="3">Belongs to the flagella basal body rod proteins family.</text>
</comment>
<proteinExistence type="inferred from homology"/>
<gene>
    <name evidence="10" type="primary">flgK</name>
    <name evidence="10" type="ORF">GKC30_03910</name>
</gene>
<evidence type="ECO:0000256" key="2">
    <source>
        <dbReference type="ARBA" id="ARBA00004613"/>
    </source>
</evidence>
<evidence type="ECO:0000256" key="3">
    <source>
        <dbReference type="ARBA" id="ARBA00009677"/>
    </source>
</evidence>
<dbReference type="AlphaFoldDB" id="A0A7K1KL82"/>
<evidence type="ECO:0000259" key="9">
    <source>
        <dbReference type="Pfam" id="PF22638"/>
    </source>
</evidence>
<keyword evidence="10" id="KW-0966">Cell projection</keyword>
<name>A0A7K1KL82_9BACT</name>
<evidence type="ECO:0000259" key="8">
    <source>
        <dbReference type="Pfam" id="PF06429"/>
    </source>
</evidence>
<keyword evidence="5" id="KW-0964">Secreted</keyword>
<dbReference type="PANTHER" id="PTHR30033">
    <property type="entry name" value="FLAGELLAR HOOK-ASSOCIATED PROTEIN 1"/>
    <property type="match status" value="1"/>
</dbReference>
<comment type="caution">
    <text evidence="10">The sequence shown here is derived from an EMBL/GenBank/DDBJ whole genome shotgun (WGS) entry which is preliminary data.</text>
</comment>
<dbReference type="Proteomes" id="UP000461162">
    <property type="component" value="Unassembled WGS sequence"/>
</dbReference>
<dbReference type="NCBIfam" id="TIGR02492">
    <property type="entry name" value="flgK_ends"/>
    <property type="match status" value="1"/>
</dbReference>
<dbReference type="InterPro" id="IPR053927">
    <property type="entry name" value="FlgK_helical"/>
</dbReference>
<dbReference type="SUPFAM" id="SSF64518">
    <property type="entry name" value="Phase 1 flagellin"/>
    <property type="match status" value="1"/>
</dbReference>
<keyword evidence="7" id="KW-0175">Coiled coil</keyword>
<evidence type="ECO:0000256" key="4">
    <source>
        <dbReference type="ARBA" id="ARBA00016244"/>
    </source>
</evidence>
<dbReference type="InterPro" id="IPR002371">
    <property type="entry name" value="FlgK"/>
</dbReference>
<evidence type="ECO:0000313" key="11">
    <source>
        <dbReference type="Proteomes" id="UP000461162"/>
    </source>
</evidence>
<sequence length="670" mass="68994">MINNLYNIASNALKNAQTSVNNASNNVANADTAGYQRTQTVYETGNSITIYGLAMGTGANIAAIVSLKDKFVEAQYLDASADLSRENAALTYLGQLDSLFNQAEGGLSEALSDYFDAWNELTTDPDSLAGREALLGAAQTLVYALNSTASQLDSMVDAVNAEIKDAVSSANQLIVDIAKANAGVAANPGDNQLISDRDQMIRELNAIIGVDVIEQENGMVTILTDEGYNLVDGTETHLLVYATDRSTQSLMRGSAYDGELAFSGSSSEEIVIEFVSSGADGTAQFKASLDGGKTWLADDSGDTMLFTSGDADSPVTIAGVDIWFDGGTADHAAGDTYTIVPKSGVYWESGDGRLVNITPLTDASGTAVGGRTSSGALAGLFAARDDAILPTGSGLDDLAEALAWEVNAIHSTGAGLTHHETLTGSYAADRTDAPLEQSGLPFADRIKDGELELVTYDADGAVSTSAIIAVDPEIDSLDDLATSITLAMGGELTASVNADGQLVLSTGSAAGFEIASDSSGLLAALGLNTFFTGSDASDIAVNAHASANISAINAGSLGSDGLAASGANDVAEAIAALSDTSVQVGGQERSMSAHFAALVASVGSAASSATLRATYASTSADYYYQQQASASEVNVDEELIDLIKFQQAYKAAAQMITITRSMMDTVLDMV</sequence>
<dbReference type="RefSeq" id="WP_367613967.1">
    <property type="nucleotide sequence ID" value="NZ_WODC01000002.1"/>
</dbReference>
<dbReference type="PRINTS" id="PR01005">
    <property type="entry name" value="FLGHOOKAP1"/>
</dbReference>
<evidence type="ECO:0000256" key="1">
    <source>
        <dbReference type="ARBA" id="ARBA00004365"/>
    </source>
</evidence>
<evidence type="ECO:0000256" key="7">
    <source>
        <dbReference type="SAM" id="Coils"/>
    </source>
</evidence>
<reference evidence="10 11" key="1">
    <citation type="submission" date="2019-11" db="EMBL/GenBank/DDBJ databases">
        <title>Pseudodesulfovibrio alkaliphilus, sp. nov., an alkaliphilic sulfate-reducing bacteria from mud volcano of Taman peninsula, Russia.</title>
        <authorList>
            <person name="Frolova A."/>
            <person name="Merkel A.Y."/>
            <person name="Slobodkin A.I."/>
        </authorList>
    </citation>
    <scope>NUCLEOTIDE SEQUENCE [LARGE SCALE GENOMIC DNA]</scope>
    <source>
        <strain evidence="10 11">F-1</strain>
    </source>
</reference>
<dbReference type="GO" id="GO:0005198">
    <property type="term" value="F:structural molecule activity"/>
    <property type="evidence" value="ECO:0007669"/>
    <property type="project" value="InterPro"/>
</dbReference>
<evidence type="ECO:0000256" key="5">
    <source>
        <dbReference type="ARBA" id="ARBA00022525"/>
    </source>
</evidence>
<dbReference type="GO" id="GO:0044780">
    <property type="term" value="P:bacterial-type flagellum assembly"/>
    <property type="evidence" value="ECO:0007669"/>
    <property type="project" value="InterPro"/>
</dbReference>
<dbReference type="GO" id="GO:0005576">
    <property type="term" value="C:extracellular region"/>
    <property type="evidence" value="ECO:0007669"/>
    <property type="project" value="UniProtKB-SubCell"/>
</dbReference>
<keyword evidence="10" id="KW-0969">Cilium</keyword>